<protein>
    <submittedName>
        <fullName evidence="2">Uncharacterized protein</fullName>
    </submittedName>
</protein>
<evidence type="ECO:0000256" key="1">
    <source>
        <dbReference type="SAM" id="Phobius"/>
    </source>
</evidence>
<gene>
    <name evidence="2" type="ORF">LCGC14_1386770</name>
</gene>
<organism evidence="2">
    <name type="scientific">marine sediment metagenome</name>
    <dbReference type="NCBI Taxonomy" id="412755"/>
    <lineage>
        <taxon>unclassified sequences</taxon>
        <taxon>metagenomes</taxon>
        <taxon>ecological metagenomes</taxon>
    </lineage>
</organism>
<sequence length="298" mass="32841">MKNKEHKKLVLIIFGFYVIIMISIAFLNTRAYPNESTLGCHPKGYTISVNTSEIEAEISSIYTLEVTATGESVVIDVFVGAFDNNEFIISPSNVIADNSPYDLEPAANSIHVELNITMPSQEDRYILRILARASTLDGVDTGIAVVDVSVTVGIVIIPLTPPLALFFNHNNYYIGLVVVIFMFIGLIVFQINVKKKKESKIHGIFITAAFALTTINALLIMKETMNYTFGLVELPIINYIGQLSHIILGSVGYIAGIVAVIGIFSNVPILKMKLAVYIMFLAWTFNFFYGIFVLIPGG</sequence>
<proteinExistence type="predicted"/>
<feature type="transmembrane region" description="Helical" evidence="1">
    <location>
        <begin position="240"/>
        <end position="264"/>
    </location>
</feature>
<comment type="caution">
    <text evidence="2">The sequence shown here is derived from an EMBL/GenBank/DDBJ whole genome shotgun (WGS) entry which is preliminary data.</text>
</comment>
<accession>A0A0F9MGM9</accession>
<feature type="transmembrane region" description="Helical" evidence="1">
    <location>
        <begin position="201"/>
        <end position="220"/>
    </location>
</feature>
<feature type="transmembrane region" description="Helical" evidence="1">
    <location>
        <begin position="172"/>
        <end position="189"/>
    </location>
</feature>
<evidence type="ECO:0000313" key="2">
    <source>
        <dbReference type="EMBL" id="KKM75780.1"/>
    </source>
</evidence>
<reference evidence="2" key="1">
    <citation type="journal article" date="2015" name="Nature">
        <title>Complex archaea that bridge the gap between prokaryotes and eukaryotes.</title>
        <authorList>
            <person name="Spang A."/>
            <person name="Saw J.H."/>
            <person name="Jorgensen S.L."/>
            <person name="Zaremba-Niedzwiedzka K."/>
            <person name="Martijn J."/>
            <person name="Lind A.E."/>
            <person name="van Eijk R."/>
            <person name="Schleper C."/>
            <person name="Guy L."/>
            <person name="Ettema T.J."/>
        </authorList>
    </citation>
    <scope>NUCLEOTIDE SEQUENCE</scope>
</reference>
<keyword evidence="1" id="KW-1133">Transmembrane helix</keyword>
<dbReference type="AlphaFoldDB" id="A0A0F9MGM9"/>
<feature type="transmembrane region" description="Helical" evidence="1">
    <location>
        <begin position="9"/>
        <end position="27"/>
    </location>
</feature>
<name>A0A0F9MGM9_9ZZZZ</name>
<keyword evidence="1" id="KW-0812">Transmembrane</keyword>
<keyword evidence="1" id="KW-0472">Membrane</keyword>
<dbReference type="EMBL" id="LAZR01008915">
    <property type="protein sequence ID" value="KKM75780.1"/>
    <property type="molecule type" value="Genomic_DNA"/>
</dbReference>
<feature type="transmembrane region" description="Helical" evidence="1">
    <location>
        <begin position="276"/>
        <end position="295"/>
    </location>
</feature>